<sequence length="448" mass="45390">MADERCRITVVGERRKVDIAVPAHAPITDYASMLADLCGQDETDAMPPAWSLAPVGRPPFEPGTSLGTAGVVDGETLYLRNVLDGEFDGPAVSDIEEEIAALEDDGAMWNARTRASTTLVLGLLVLVGAAVALASGGGASGAIAAGIPLFVTGLATPILAWSAARKHWPVPPAARTVLAAAACPLLTGAVLALPLEGFGPRLAVALAAALIGALAAYLAAPSAPTMVLMLGCGLALLLAVPLALLSADATEAAAVVAVVVFHVLAALPRLASQVATLPPGTTEMDDVAGTVRRVQRVLVLLNTVCCLAIIVCLGVLSTSDGWFALGLTLCLGVALLCRASSSRLTVVVAALLLSGLGGLGALVLRVPDRLSGLGLPGWSGPLALVVVGVIVLWAGLVMCFRSSLQQVDFGERWRWPGSFAALLGAVSVPLAAGVFGVLEALLDAGKGL</sequence>
<dbReference type="Pfam" id="PF08817">
    <property type="entry name" value="YukD"/>
    <property type="match status" value="1"/>
</dbReference>
<keyword evidence="4" id="KW-1185">Reference proteome</keyword>
<keyword evidence="1" id="KW-0472">Membrane</keyword>
<feature type="transmembrane region" description="Helical" evidence="1">
    <location>
        <begin position="378"/>
        <end position="400"/>
    </location>
</feature>
<accession>A0ABR9JTU9</accession>
<feature type="transmembrane region" description="Helical" evidence="1">
    <location>
        <begin position="346"/>
        <end position="366"/>
    </location>
</feature>
<dbReference type="Gene3D" id="3.10.20.90">
    <property type="entry name" value="Phosphatidylinositol 3-kinase Catalytic Subunit, Chain A, domain 1"/>
    <property type="match status" value="1"/>
</dbReference>
<organism evidence="3 4">
    <name type="scientific">Actinomadura algeriensis</name>
    <dbReference type="NCBI Taxonomy" id="1679523"/>
    <lineage>
        <taxon>Bacteria</taxon>
        <taxon>Bacillati</taxon>
        <taxon>Actinomycetota</taxon>
        <taxon>Actinomycetes</taxon>
        <taxon>Streptosporangiales</taxon>
        <taxon>Thermomonosporaceae</taxon>
        <taxon>Actinomadura</taxon>
    </lineage>
</organism>
<feature type="transmembrane region" description="Helical" evidence="1">
    <location>
        <begin position="420"/>
        <end position="442"/>
    </location>
</feature>
<feature type="transmembrane region" description="Helical" evidence="1">
    <location>
        <begin position="252"/>
        <end position="271"/>
    </location>
</feature>
<gene>
    <name evidence="3" type="ORF">H4W34_003822</name>
</gene>
<dbReference type="InterPro" id="IPR044049">
    <property type="entry name" value="EccD_transm"/>
</dbReference>
<feature type="domain" description="EccD-like transmembrane" evidence="2">
    <location>
        <begin position="117"/>
        <end position="440"/>
    </location>
</feature>
<reference evidence="3 4" key="1">
    <citation type="submission" date="2020-10" db="EMBL/GenBank/DDBJ databases">
        <title>Sequencing the genomes of 1000 actinobacteria strains.</title>
        <authorList>
            <person name="Klenk H.-P."/>
        </authorList>
    </citation>
    <scope>NUCLEOTIDE SEQUENCE [LARGE SCALE GENOMIC DNA]</scope>
    <source>
        <strain evidence="3 4">DSM 46744</strain>
    </source>
</reference>
<evidence type="ECO:0000256" key="1">
    <source>
        <dbReference type="SAM" id="Phobius"/>
    </source>
</evidence>
<name>A0ABR9JTU9_9ACTN</name>
<feature type="transmembrane region" description="Helical" evidence="1">
    <location>
        <begin position="118"/>
        <end position="136"/>
    </location>
</feature>
<feature type="transmembrane region" description="Helical" evidence="1">
    <location>
        <begin position="142"/>
        <end position="164"/>
    </location>
</feature>
<proteinExistence type="predicted"/>
<feature type="transmembrane region" description="Helical" evidence="1">
    <location>
        <begin position="297"/>
        <end position="316"/>
    </location>
</feature>
<dbReference type="InterPro" id="IPR024962">
    <property type="entry name" value="YukD-like"/>
</dbReference>
<dbReference type="RefSeq" id="WP_192760442.1">
    <property type="nucleotide sequence ID" value="NZ_JADBDZ010000001.1"/>
</dbReference>
<protein>
    <submittedName>
        <fullName evidence="3">Type VII secretion integral membrane protein EccD</fullName>
    </submittedName>
</protein>
<dbReference type="Pfam" id="PF19053">
    <property type="entry name" value="EccD"/>
    <property type="match status" value="1"/>
</dbReference>
<evidence type="ECO:0000259" key="2">
    <source>
        <dbReference type="Pfam" id="PF19053"/>
    </source>
</evidence>
<feature type="transmembrane region" description="Helical" evidence="1">
    <location>
        <begin position="176"/>
        <end position="195"/>
    </location>
</feature>
<dbReference type="EMBL" id="JADBDZ010000001">
    <property type="protein sequence ID" value="MBE1533989.1"/>
    <property type="molecule type" value="Genomic_DNA"/>
</dbReference>
<feature type="transmembrane region" description="Helical" evidence="1">
    <location>
        <begin position="201"/>
        <end position="220"/>
    </location>
</feature>
<keyword evidence="1" id="KW-1133">Transmembrane helix</keyword>
<comment type="caution">
    <text evidence="3">The sequence shown here is derived from an EMBL/GenBank/DDBJ whole genome shotgun (WGS) entry which is preliminary data.</text>
</comment>
<evidence type="ECO:0000313" key="3">
    <source>
        <dbReference type="EMBL" id="MBE1533989.1"/>
    </source>
</evidence>
<feature type="transmembrane region" description="Helical" evidence="1">
    <location>
        <begin position="322"/>
        <end position="339"/>
    </location>
</feature>
<dbReference type="Proteomes" id="UP000627838">
    <property type="component" value="Unassembled WGS sequence"/>
</dbReference>
<feature type="transmembrane region" description="Helical" evidence="1">
    <location>
        <begin position="227"/>
        <end position="246"/>
    </location>
</feature>
<evidence type="ECO:0000313" key="4">
    <source>
        <dbReference type="Proteomes" id="UP000627838"/>
    </source>
</evidence>
<keyword evidence="1" id="KW-0812">Transmembrane</keyword>